<evidence type="ECO:0000313" key="8">
    <source>
        <dbReference type="EMBL" id="PRP65738.1"/>
    </source>
</evidence>
<dbReference type="InterPro" id="IPR005825">
    <property type="entry name" value="Ribosomal_uL24_CS"/>
</dbReference>
<evidence type="ECO:0000256" key="3">
    <source>
        <dbReference type="ARBA" id="ARBA00023274"/>
    </source>
</evidence>
<comment type="caution">
    <text evidence="8">The sequence shown here is derived from an EMBL/GenBank/DDBJ whole genome shotgun (WGS) entry which is preliminary data.</text>
</comment>
<accession>A0A2S9WQL3</accession>
<dbReference type="Gene3D" id="2.30.30.30">
    <property type="match status" value="1"/>
</dbReference>
<keyword evidence="2 5" id="KW-0689">Ribosomal protein</keyword>
<comment type="similarity">
    <text evidence="1 5 6">Belongs to the universal ribosomal protein uL24 family.</text>
</comment>
<evidence type="ECO:0000256" key="4">
    <source>
        <dbReference type="ARBA" id="ARBA00035206"/>
    </source>
</evidence>
<dbReference type="Pfam" id="PF17136">
    <property type="entry name" value="ribosomal_L24"/>
    <property type="match status" value="1"/>
</dbReference>
<reference evidence="8 9" key="1">
    <citation type="submission" date="2016-11" db="EMBL/GenBank/DDBJ databases">
        <title>Trade-off between light-utilization and light-protection in marine flavobacteria.</title>
        <authorList>
            <person name="Kumagai Y."/>
        </authorList>
    </citation>
    <scope>NUCLEOTIDE SEQUENCE [LARGE SCALE GENOMIC DNA]</scope>
    <source>
        <strain evidence="8 9">JCM 17109</strain>
    </source>
</reference>
<evidence type="ECO:0000256" key="6">
    <source>
        <dbReference type="RuleBase" id="RU003477"/>
    </source>
</evidence>
<protein>
    <recommendedName>
        <fullName evidence="4 5">Large ribosomal subunit protein uL24</fullName>
    </recommendedName>
</protein>
<evidence type="ECO:0000259" key="7">
    <source>
        <dbReference type="SMART" id="SM00739"/>
    </source>
</evidence>
<dbReference type="GO" id="GO:0003735">
    <property type="term" value="F:structural constituent of ribosome"/>
    <property type="evidence" value="ECO:0007669"/>
    <property type="project" value="InterPro"/>
</dbReference>
<dbReference type="GO" id="GO:0006412">
    <property type="term" value="P:translation"/>
    <property type="evidence" value="ECO:0007669"/>
    <property type="project" value="UniProtKB-UniRule"/>
</dbReference>
<feature type="domain" description="KOW" evidence="7">
    <location>
        <begin position="5"/>
        <end position="32"/>
    </location>
</feature>
<dbReference type="InterPro" id="IPR014722">
    <property type="entry name" value="Rib_uL2_dom2"/>
</dbReference>
<sequence>MGKLKIKSGDTVRVIAGEHKGSEGTVTKVFLDKNKAIVEGVNMVSKHEKPSATNPQGGIKQKEAAIQVSNLSLVDGNGKTTRVGYKLENGKKVRIARTTKEEI</sequence>
<name>A0A2S9WQL3_9FLAO</name>
<dbReference type="InterPro" id="IPR041988">
    <property type="entry name" value="Ribosomal_uL24_KOW"/>
</dbReference>
<dbReference type="CDD" id="cd06089">
    <property type="entry name" value="KOW_RPL26"/>
    <property type="match status" value="1"/>
</dbReference>
<gene>
    <name evidence="5" type="primary">rplX</name>
    <name evidence="8" type="ORF">BST86_00845</name>
</gene>
<dbReference type="PROSITE" id="PS01108">
    <property type="entry name" value="RIBOSOMAL_L24"/>
    <property type="match status" value="1"/>
</dbReference>
<keyword evidence="9" id="KW-1185">Reference proteome</keyword>
<evidence type="ECO:0000256" key="5">
    <source>
        <dbReference type="HAMAP-Rule" id="MF_01326"/>
    </source>
</evidence>
<dbReference type="EMBL" id="MQUC01000003">
    <property type="protein sequence ID" value="PRP65738.1"/>
    <property type="molecule type" value="Genomic_DNA"/>
</dbReference>
<dbReference type="InterPro" id="IPR008991">
    <property type="entry name" value="Translation_prot_SH3-like_sf"/>
</dbReference>
<keyword evidence="5" id="KW-0699">rRNA-binding</keyword>
<dbReference type="SUPFAM" id="SSF50104">
    <property type="entry name" value="Translation proteins SH3-like domain"/>
    <property type="match status" value="1"/>
</dbReference>
<evidence type="ECO:0000256" key="1">
    <source>
        <dbReference type="ARBA" id="ARBA00010618"/>
    </source>
</evidence>
<dbReference type="InterPro" id="IPR057264">
    <property type="entry name" value="Ribosomal_uL24_C"/>
</dbReference>
<dbReference type="SMART" id="SM00739">
    <property type="entry name" value="KOW"/>
    <property type="match status" value="1"/>
</dbReference>
<evidence type="ECO:0000313" key="9">
    <source>
        <dbReference type="Proteomes" id="UP000239532"/>
    </source>
</evidence>
<proteinExistence type="inferred from homology"/>
<dbReference type="Pfam" id="PF00467">
    <property type="entry name" value="KOW"/>
    <property type="match status" value="1"/>
</dbReference>
<comment type="subunit">
    <text evidence="5">Part of the 50S ribosomal subunit.</text>
</comment>
<comment type="function">
    <text evidence="5">One of the proteins that surrounds the polypeptide exit tunnel on the outside of the subunit.</text>
</comment>
<dbReference type="HAMAP" id="MF_01326_B">
    <property type="entry name" value="Ribosomal_uL24_B"/>
    <property type="match status" value="1"/>
</dbReference>
<dbReference type="GO" id="GO:0005840">
    <property type="term" value="C:ribosome"/>
    <property type="evidence" value="ECO:0007669"/>
    <property type="project" value="UniProtKB-KW"/>
</dbReference>
<dbReference type="AlphaFoldDB" id="A0A2S9WQL3"/>
<dbReference type="Proteomes" id="UP000239532">
    <property type="component" value="Unassembled WGS sequence"/>
</dbReference>
<keyword evidence="3 5" id="KW-0687">Ribonucleoprotein</keyword>
<dbReference type="InterPro" id="IPR005824">
    <property type="entry name" value="KOW"/>
</dbReference>
<dbReference type="GO" id="GO:0019843">
    <property type="term" value="F:rRNA binding"/>
    <property type="evidence" value="ECO:0007669"/>
    <property type="project" value="UniProtKB-UniRule"/>
</dbReference>
<organism evidence="8 9">
    <name type="scientific">Nonlabens agnitus</name>
    <dbReference type="NCBI Taxonomy" id="870484"/>
    <lineage>
        <taxon>Bacteria</taxon>
        <taxon>Pseudomonadati</taxon>
        <taxon>Bacteroidota</taxon>
        <taxon>Flavobacteriia</taxon>
        <taxon>Flavobacteriales</taxon>
        <taxon>Flavobacteriaceae</taxon>
        <taxon>Nonlabens</taxon>
    </lineage>
</organism>
<comment type="function">
    <text evidence="5">One of two assembly initiator proteins, it binds directly to the 5'-end of the 23S rRNA, where it nucleates assembly of the 50S subunit.</text>
</comment>
<evidence type="ECO:0000256" key="2">
    <source>
        <dbReference type="ARBA" id="ARBA00022980"/>
    </source>
</evidence>
<dbReference type="OrthoDB" id="9807419at2"/>
<dbReference type="RefSeq" id="WP_105981618.1">
    <property type="nucleotide sequence ID" value="NZ_MQUC01000003.1"/>
</dbReference>
<dbReference type="GO" id="GO:1990904">
    <property type="term" value="C:ribonucleoprotein complex"/>
    <property type="evidence" value="ECO:0007669"/>
    <property type="project" value="UniProtKB-KW"/>
</dbReference>
<dbReference type="InterPro" id="IPR003256">
    <property type="entry name" value="Ribosomal_uL24"/>
</dbReference>
<dbReference type="NCBIfam" id="TIGR01079">
    <property type="entry name" value="rplX_bact"/>
    <property type="match status" value="1"/>
</dbReference>
<dbReference type="PANTHER" id="PTHR12903">
    <property type="entry name" value="MITOCHONDRIAL RIBOSOMAL PROTEIN L24"/>
    <property type="match status" value="1"/>
</dbReference>
<keyword evidence="5" id="KW-0694">RNA-binding</keyword>